<dbReference type="Gene3D" id="3.40.47.10">
    <property type="match status" value="1"/>
</dbReference>
<dbReference type="HOGENOM" id="CLU_1885563_0_0_1"/>
<dbReference type="InterPro" id="IPR018201">
    <property type="entry name" value="Ketoacyl_synth_AS"/>
</dbReference>
<dbReference type="STRING" id="701091.M2T8J8"/>
<dbReference type="InterPro" id="IPR020841">
    <property type="entry name" value="PKS_Beta-ketoAc_synthase_dom"/>
</dbReference>
<proteinExistence type="predicted"/>
<evidence type="ECO:0000256" key="1">
    <source>
        <dbReference type="ARBA" id="ARBA00022679"/>
    </source>
</evidence>
<keyword evidence="2" id="KW-0511">Multifunctional enzyme</keyword>
<dbReference type="InterPro" id="IPR016039">
    <property type="entry name" value="Thiolase-like"/>
</dbReference>
<dbReference type="PROSITE" id="PS52004">
    <property type="entry name" value="KS3_2"/>
    <property type="match status" value="1"/>
</dbReference>
<sequence length="139" mass="15040">TGLSMIVKIGCSASLVALHLAVKALGARSCSAAIVIGCNLMTSPLITVVYTKHRLLSKTGKCKTFDVASDGYRRGEAVNAVYIKRLSDAIRDGNTIRAVIWASATNYDGRKIRMLNLNTLVQEALICKTYAKASITNYR</sequence>
<evidence type="ECO:0000256" key="2">
    <source>
        <dbReference type="ARBA" id="ARBA00023268"/>
    </source>
</evidence>
<keyword evidence="1" id="KW-0808">Transferase</keyword>
<keyword evidence="5" id="KW-1185">Reference proteome</keyword>
<name>M2T8J8_COCH5</name>
<dbReference type="eggNOG" id="KOG1202">
    <property type="taxonomic scope" value="Eukaryota"/>
</dbReference>
<evidence type="ECO:0000313" key="5">
    <source>
        <dbReference type="Proteomes" id="UP000016936"/>
    </source>
</evidence>
<feature type="non-terminal residue" evidence="4">
    <location>
        <position position="1"/>
    </location>
</feature>
<dbReference type="GO" id="GO:0004315">
    <property type="term" value="F:3-oxoacyl-[acyl-carrier-protein] synthase activity"/>
    <property type="evidence" value="ECO:0007669"/>
    <property type="project" value="InterPro"/>
</dbReference>
<dbReference type="Pfam" id="PF00109">
    <property type="entry name" value="ketoacyl-synt"/>
    <property type="match status" value="1"/>
</dbReference>
<evidence type="ECO:0000259" key="3">
    <source>
        <dbReference type="PROSITE" id="PS52004"/>
    </source>
</evidence>
<dbReference type="SUPFAM" id="SSF53901">
    <property type="entry name" value="Thiolase-like"/>
    <property type="match status" value="1"/>
</dbReference>
<dbReference type="Proteomes" id="UP000016936">
    <property type="component" value="Unassembled WGS sequence"/>
</dbReference>
<feature type="domain" description="Ketosynthase family 3 (KS3)" evidence="3">
    <location>
        <begin position="1"/>
        <end position="139"/>
    </location>
</feature>
<organism evidence="4 5">
    <name type="scientific">Cochliobolus heterostrophus (strain C5 / ATCC 48332 / race O)</name>
    <name type="common">Southern corn leaf blight fungus</name>
    <name type="synonym">Bipolaris maydis</name>
    <dbReference type="NCBI Taxonomy" id="701091"/>
    <lineage>
        <taxon>Eukaryota</taxon>
        <taxon>Fungi</taxon>
        <taxon>Dikarya</taxon>
        <taxon>Ascomycota</taxon>
        <taxon>Pezizomycotina</taxon>
        <taxon>Dothideomycetes</taxon>
        <taxon>Pleosporomycetidae</taxon>
        <taxon>Pleosporales</taxon>
        <taxon>Pleosporineae</taxon>
        <taxon>Pleosporaceae</taxon>
        <taxon>Bipolaris</taxon>
    </lineage>
</organism>
<dbReference type="GO" id="GO:0044550">
    <property type="term" value="P:secondary metabolite biosynthetic process"/>
    <property type="evidence" value="ECO:0007669"/>
    <property type="project" value="TreeGrafter"/>
</dbReference>
<dbReference type="PANTHER" id="PTHR43775">
    <property type="entry name" value="FATTY ACID SYNTHASE"/>
    <property type="match status" value="1"/>
</dbReference>
<dbReference type="PANTHER" id="PTHR43775:SF49">
    <property type="entry name" value="SYNTHASE, PUTATIVE (JCVI)-RELATED"/>
    <property type="match status" value="1"/>
</dbReference>
<gene>
    <name evidence="4" type="ORF">COCHEDRAFT_75987</name>
</gene>
<protein>
    <recommendedName>
        <fullName evidence="3">Ketosynthase family 3 (KS3) domain-containing protein</fullName>
    </recommendedName>
</protein>
<evidence type="ECO:0000313" key="4">
    <source>
        <dbReference type="EMBL" id="EMD93850.1"/>
    </source>
</evidence>
<dbReference type="PROSITE" id="PS00606">
    <property type="entry name" value="KS3_1"/>
    <property type="match status" value="1"/>
</dbReference>
<dbReference type="SMART" id="SM00825">
    <property type="entry name" value="PKS_KS"/>
    <property type="match status" value="1"/>
</dbReference>
<accession>M2T8J8</accession>
<dbReference type="EMBL" id="KB445573">
    <property type="protein sequence ID" value="EMD93850.1"/>
    <property type="molecule type" value="Genomic_DNA"/>
</dbReference>
<reference evidence="5" key="2">
    <citation type="journal article" date="2013" name="PLoS Genet.">
        <title>Comparative genome structure, secondary metabolite, and effector coding capacity across Cochliobolus pathogens.</title>
        <authorList>
            <person name="Condon B.J."/>
            <person name="Leng Y."/>
            <person name="Wu D."/>
            <person name="Bushley K.E."/>
            <person name="Ohm R.A."/>
            <person name="Otillar R."/>
            <person name="Martin J."/>
            <person name="Schackwitz W."/>
            <person name="Grimwood J."/>
            <person name="MohdZainudin N."/>
            <person name="Xue C."/>
            <person name="Wang R."/>
            <person name="Manning V.A."/>
            <person name="Dhillon B."/>
            <person name="Tu Z.J."/>
            <person name="Steffenson B.J."/>
            <person name="Salamov A."/>
            <person name="Sun H."/>
            <person name="Lowry S."/>
            <person name="LaButti K."/>
            <person name="Han J."/>
            <person name="Copeland A."/>
            <person name="Lindquist E."/>
            <person name="Barry K."/>
            <person name="Schmutz J."/>
            <person name="Baker S.E."/>
            <person name="Ciuffetti L.M."/>
            <person name="Grigoriev I.V."/>
            <person name="Zhong S."/>
            <person name="Turgeon B.G."/>
        </authorList>
    </citation>
    <scope>NUCLEOTIDE SEQUENCE [LARGE SCALE GENOMIC DNA]</scope>
    <source>
        <strain evidence="5">C5 / ATCC 48332 / race O</strain>
    </source>
</reference>
<reference evidence="4 5" key="1">
    <citation type="journal article" date="2012" name="PLoS Pathog.">
        <title>Diverse lifestyles and strategies of plant pathogenesis encoded in the genomes of eighteen Dothideomycetes fungi.</title>
        <authorList>
            <person name="Ohm R.A."/>
            <person name="Feau N."/>
            <person name="Henrissat B."/>
            <person name="Schoch C.L."/>
            <person name="Horwitz B.A."/>
            <person name="Barry K.W."/>
            <person name="Condon B.J."/>
            <person name="Copeland A.C."/>
            <person name="Dhillon B."/>
            <person name="Glaser F."/>
            <person name="Hesse C.N."/>
            <person name="Kosti I."/>
            <person name="LaButti K."/>
            <person name="Lindquist E.A."/>
            <person name="Lucas S."/>
            <person name="Salamov A.A."/>
            <person name="Bradshaw R.E."/>
            <person name="Ciuffetti L."/>
            <person name="Hamelin R.C."/>
            <person name="Kema G.H.J."/>
            <person name="Lawrence C."/>
            <person name="Scott J.A."/>
            <person name="Spatafora J.W."/>
            <person name="Turgeon B.G."/>
            <person name="de Wit P.J.G.M."/>
            <person name="Zhong S."/>
            <person name="Goodwin S.B."/>
            <person name="Grigoriev I.V."/>
        </authorList>
    </citation>
    <scope>NUCLEOTIDE SEQUENCE [LARGE SCALE GENOMIC DNA]</scope>
    <source>
        <strain evidence="5">C5 / ATCC 48332 / race O</strain>
    </source>
</reference>
<dbReference type="GO" id="GO:0004312">
    <property type="term" value="F:fatty acid synthase activity"/>
    <property type="evidence" value="ECO:0007669"/>
    <property type="project" value="TreeGrafter"/>
</dbReference>
<dbReference type="InterPro" id="IPR050091">
    <property type="entry name" value="PKS_NRPS_Biosynth_Enz"/>
</dbReference>
<dbReference type="InterPro" id="IPR014030">
    <property type="entry name" value="Ketoacyl_synth_N"/>
</dbReference>
<dbReference type="AlphaFoldDB" id="M2T8J8"/>
<dbReference type="GO" id="GO:0006633">
    <property type="term" value="P:fatty acid biosynthetic process"/>
    <property type="evidence" value="ECO:0007669"/>
    <property type="project" value="InterPro"/>
</dbReference>
<dbReference type="OMA" id="QAGECTR"/>